<evidence type="ECO:0000313" key="2">
    <source>
        <dbReference type="Proteomes" id="UP000069902"/>
    </source>
</evidence>
<protein>
    <submittedName>
        <fullName evidence="1">Uncharacterized protein</fullName>
    </submittedName>
</protein>
<dbReference type="AlphaFoldDB" id="A0A0U5JDN5"/>
<dbReference type="RefSeq" id="WP_059061071.1">
    <property type="nucleotide sequence ID" value="NZ_LN879502.1"/>
</dbReference>
<dbReference type="EMBL" id="LN879502">
    <property type="protein sequence ID" value="CUI16922.1"/>
    <property type="molecule type" value="Genomic_DNA"/>
</dbReference>
<dbReference type="KEGG" id="pnl:PNK_1305"/>
<sequence length="334" mass="38157">MKAFITNSLIRKINADGAISEKNLLVEACVEGGLLAAGQPLKLLFDWPAFLESIELGSLFWSFPSFEQSQLFNFMIAVLAQEEQKDELLIRLYDQVFVECLTQVKALPQIDQSFLLDQIQKKRRFALFSQAGYLFSAPLDHYERMLVENPYNTLHDLTLYLAWDRVCVNLAMIFENPSALKLSGLEVLKQCLVESFQHITGQGRTAPGFFRLIEAFYAFQMREENLQIHTDTEWLVLCQSAPALRPRDSLCDAVYIDESIINSQVIADPLSEMRKVKILTLDSVDKVKASLSLGRYMIEKLQKEVLDWGYALRSVEVICFREEKAGLAIESVFF</sequence>
<name>A0A0U5JDN5_9BACT</name>
<gene>
    <name evidence="1" type="ORF">PNK_1305</name>
</gene>
<accession>A0A0U5JDN5</accession>
<dbReference type="InParanoid" id="A0A0U5JDN5"/>
<keyword evidence="2" id="KW-1185">Reference proteome</keyword>
<dbReference type="PATRIC" id="fig|389348.3.peg.1459"/>
<organism evidence="1 2">
    <name type="scientific">Candidatus Protochlamydia naegleriophila</name>
    <dbReference type="NCBI Taxonomy" id="389348"/>
    <lineage>
        <taxon>Bacteria</taxon>
        <taxon>Pseudomonadati</taxon>
        <taxon>Chlamydiota</taxon>
        <taxon>Chlamydiia</taxon>
        <taxon>Parachlamydiales</taxon>
        <taxon>Parachlamydiaceae</taxon>
        <taxon>Candidatus Protochlamydia</taxon>
    </lineage>
</organism>
<evidence type="ECO:0000313" key="1">
    <source>
        <dbReference type="EMBL" id="CUI16922.1"/>
    </source>
</evidence>
<dbReference type="Proteomes" id="UP000069902">
    <property type="component" value="Chromosome cPNK"/>
</dbReference>
<reference evidence="2" key="1">
    <citation type="submission" date="2015-09" db="EMBL/GenBank/DDBJ databases">
        <authorList>
            <person name="Bertelli C."/>
        </authorList>
    </citation>
    <scope>NUCLEOTIDE SEQUENCE [LARGE SCALE GENOMIC DNA]</scope>
    <source>
        <strain evidence="2">KNic</strain>
    </source>
</reference>
<dbReference type="STRING" id="389348.PNK_1305"/>
<proteinExistence type="predicted"/>